<feature type="compositionally biased region" description="Low complexity" evidence="6">
    <location>
        <begin position="214"/>
        <end position="226"/>
    </location>
</feature>
<dbReference type="PROSITE" id="PS50090">
    <property type="entry name" value="MYB_LIKE"/>
    <property type="match status" value="2"/>
</dbReference>
<evidence type="ECO:0000313" key="9">
    <source>
        <dbReference type="EMBL" id="OHS94208.1"/>
    </source>
</evidence>
<keyword evidence="4" id="KW-0804">Transcription</keyword>
<keyword evidence="2" id="KW-0805">Transcription regulation</keyword>
<dbReference type="RefSeq" id="XP_068347345.1">
    <property type="nucleotide sequence ID" value="XM_068495950.1"/>
</dbReference>
<organism evidence="9 10">
    <name type="scientific">Tritrichomonas foetus</name>
    <dbReference type="NCBI Taxonomy" id="1144522"/>
    <lineage>
        <taxon>Eukaryota</taxon>
        <taxon>Metamonada</taxon>
        <taxon>Parabasalia</taxon>
        <taxon>Tritrichomonadida</taxon>
        <taxon>Tritrichomonadidae</taxon>
        <taxon>Tritrichomonas</taxon>
    </lineage>
</organism>
<dbReference type="EMBL" id="MLAK01001337">
    <property type="protein sequence ID" value="OHS94208.1"/>
    <property type="molecule type" value="Genomic_DNA"/>
</dbReference>
<dbReference type="AlphaFoldDB" id="A0A1J4J486"/>
<reference evidence="9" key="1">
    <citation type="submission" date="2016-10" db="EMBL/GenBank/DDBJ databases">
        <authorList>
            <person name="Benchimol M."/>
            <person name="Almeida L.G."/>
            <person name="Vasconcelos A.T."/>
            <person name="Perreira-Neves A."/>
            <person name="Rosa I.A."/>
            <person name="Tasca T."/>
            <person name="Bogo M.R."/>
            <person name="de Souza W."/>
        </authorList>
    </citation>
    <scope>NUCLEOTIDE SEQUENCE [LARGE SCALE GENOMIC DNA]</scope>
    <source>
        <strain evidence="9">K</strain>
    </source>
</reference>
<dbReference type="GeneID" id="94830654"/>
<dbReference type="Pfam" id="PF00249">
    <property type="entry name" value="Myb_DNA-binding"/>
    <property type="match status" value="2"/>
</dbReference>
<dbReference type="VEuPathDB" id="TrichDB:TRFO_11283"/>
<dbReference type="InterPro" id="IPR017930">
    <property type="entry name" value="Myb_dom"/>
</dbReference>
<evidence type="ECO:0000256" key="2">
    <source>
        <dbReference type="ARBA" id="ARBA00023015"/>
    </source>
</evidence>
<proteinExistence type="predicted"/>
<keyword evidence="5" id="KW-0539">Nucleus</keyword>
<evidence type="ECO:0000256" key="5">
    <source>
        <dbReference type="ARBA" id="ARBA00023242"/>
    </source>
</evidence>
<dbReference type="GO" id="GO:0042796">
    <property type="term" value="P:snRNA transcription by RNA polymerase III"/>
    <property type="evidence" value="ECO:0007669"/>
    <property type="project" value="TreeGrafter"/>
</dbReference>
<dbReference type="OrthoDB" id="2143914at2759"/>
<dbReference type="GO" id="GO:0000978">
    <property type="term" value="F:RNA polymerase II cis-regulatory region sequence-specific DNA binding"/>
    <property type="evidence" value="ECO:0007669"/>
    <property type="project" value="TreeGrafter"/>
</dbReference>
<evidence type="ECO:0000256" key="4">
    <source>
        <dbReference type="ARBA" id="ARBA00023163"/>
    </source>
</evidence>
<keyword evidence="3" id="KW-0238">DNA-binding</keyword>
<dbReference type="PROSITE" id="PS51294">
    <property type="entry name" value="HTH_MYB"/>
    <property type="match status" value="2"/>
</dbReference>
<dbReference type="GO" id="GO:0042795">
    <property type="term" value="P:snRNA transcription by RNA polymerase II"/>
    <property type="evidence" value="ECO:0007669"/>
    <property type="project" value="TreeGrafter"/>
</dbReference>
<feature type="domain" description="Myb-like" evidence="7">
    <location>
        <begin position="63"/>
        <end position="113"/>
    </location>
</feature>
<dbReference type="PANTHER" id="PTHR46621">
    <property type="entry name" value="SNRNA-ACTIVATING PROTEIN COMPLEX SUBUNIT 4"/>
    <property type="match status" value="1"/>
</dbReference>
<evidence type="ECO:0000259" key="8">
    <source>
        <dbReference type="PROSITE" id="PS51294"/>
    </source>
</evidence>
<dbReference type="InterPro" id="IPR009057">
    <property type="entry name" value="Homeodomain-like_sf"/>
</dbReference>
<evidence type="ECO:0000256" key="1">
    <source>
        <dbReference type="ARBA" id="ARBA00022737"/>
    </source>
</evidence>
<evidence type="ECO:0000256" key="3">
    <source>
        <dbReference type="ARBA" id="ARBA00023125"/>
    </source>
</evidence>
<evidence type="ECO:0000313" key="10">
    <source>
        <dbReference type="Proteomes" id="UP000179807"/>
    </source>
</evidence>
<feature type="compositionally biased region" description="Basic and acidic residues" evidence="6">
    <location>
        <begin position="227"/>
        <end position="246"/>
    </location>
</feature>
<feature type="domain" description="Myb-like" evidence="7">
    <location>
        <begin position="18"/>
        <end position="62"/>
    </location>
</feature>
<protein>
    <submittedName>
        <fullName evidence="9">Myb-like DNA-binding domain containing protein</fullName>
    </submittedName>
</protein>
<evidence type="ECO:0000256" key="6">
    <source>
        <dbReference type="SAM" id="MobiDB-lite"/>
    </source>
</evidence>
<keyword evidence="1" id="KW-0677">Repeat</keyword>
<evidence type="ECO:0000259" key="7">
    <source>
        <dbReference type="PROSITE" id="PS50090"/>
    </source>
</evidence>
<dbReference type="CDD" id="cd00167">
    <property type="entry name" value="SANT"/>
    <property type="match status" value="2"/>
</dbReference>
<comment type="caution">
    <text evidence="9">The sequence shown here is derived from an EMBL/GenBank/DDBJ whole genome shotgun (WGS) entry which is preliminary data.</text>
</comment>
<gene>
    <name evidence="9" type="ORF">TRFO_11283</name>
</gene>
<dbReference type="Proteomes" id="UP000179807">
    <property type="component" value="Unassembled WGS sequence"/>
</dbReference>
<feature type="domain" description="HTH myb-type" evidence="8">
    <location>
        <begin position="18"/>
        <end position="66"/>
    </location>
</feature>
<dbReference type="PANTHER" id="PTHR46621:SF1">
    <property type="entry name" value="SNRNA-ACTIVATING PROTEIN COMPLEX SUBUNIT 4"/>
    <property type="match status" value="1"/>
</dbReference>
<name>A0A1J4J486_9EUKA</name>
<feature type="domain" description="HTH myb-type" evidence="8">
    <location>
        <begin position="70"/>
        <end position="117"/>
    </location>
</feature>
<sequence length="278" mass="32459">MNTPVSKHRPSYFTPKIKFTPHEDQLLLQAVSQFGSSDWHVVAAKVPGRNARQCRERWNNYVNPAIVASPWTKEEDQLLLAKYEELGPRWHTIASFFSTRSTNNIKNRFFTLQRHNRRKNRKMLQNSNHIQNIGQNVIETVRNTYNQQQKKSFVNNHEFNGQLDNIDLTNQNLTNNELNDTGKVKEMHLLEIQTDDQNFLNWNNMNIQIDDSSSDYTTESSPSSSPSERKLTPGEPDVTPKGDERDPLAFMDFLKDSDSIFWSNFYEELSRSWLDVSF</sequence>
<accession>A0A1J4J486</accession>
<dbReference type="SMART" id="SM00717">
    <property type="entry name" value="SANT"/>
    <property type="match status" value="2"/>
</dbReference>
<dbReference type="Gene3D" id="1.10.10.60">
    <property type="entry name" value="Homeodomain-like"/>
    <property type="match status" value="2"/>
</dbReference>
<feature type="region of interest" description="Disordered" evidence="6">
    <location>
        <begin position="210"/>
        <end position="246"/>
    </location>
</feature>
<dbReference type="FunFam" id="1.10.10.60:FF:000010">
    <property type="entry name" value="Transcriptional activator Myb isoform A"/>
    <property type="match status" value="1"/>
</dbReference>
<dbReference type="InterPro" id="IPR001005">
    <property type="entry name" value="SANT/Myb"/>
</dbReference>
<dbReference type="GO" id="GO:0019185">
    <property type="term" value="C:snRNA-activating protein complex"/>
    <property type="evidence" value="ECO:0007669"/>
    <property type="project" value="TreeGrafter"/>
</dbReference>
<dbReference type="GO" id="GO:0001006">
    <property type="term" value="F:RNA polymerase III type 3 promoter sequence-specific DNA binding"/>
    <property type="evidence" value="ECO:0007669"/>
    <property type="project" value="TreeGrafter"/>
</dbReference>
<keyword evidence="10" id="KW-1185">Reference proteome</keyword>
<dbReference type="InterPro" id="IPR051575">
    <property type="entry name" value="Myb-like_DNA-bd"/>
</dbReference>
<dbReference type="SUPFAM" id="SSF46689">
    <property type="entry name" value="Homeodomain-like"/>
    <property type="match status" value="1"/>
</dbReference>